<evidence type="ECO:0008006" key="4">
    <source>
        <dbReference type="Google" id="ProtNLM"/>
    </source>
</evidence>
<evidence type="ECO:0000256" key="1">
    <source>
        <dbReference type="SAM" id="MobiDB-lite"/>
    </source>
</evidence>
<gene>
    <name evidence="2" type="ORF">J2T57_000022</name>
</gene>
<name>A0AAE3G076_9GAMM</name>
<dbReference type="CDD" id="cd14740">
    <property type="entry name" value="PAAR_4"/>
    <property type="match status" value="1"/>
</dbReference>
<dbReference type="EMBL" id="JALJXV010000001">
    <property type="protein sequence ID" value="MCP1672930.1"/>
    <property type="molecule type" value="Genomic_DNA"/>
</dbReference>
<sequence>MSRDDNRPAAPAGDDGTVGQPVAGNVYFNGRTAVHAGSGGILLSPELCRSGKKCRTRPYTNVALSRDAADTATTVFVNGHPVCHSGSRFAVSAGDEGANCGGVRSGTIKGPAEFISSSQDVLIEGMPAVRNGDLMVSNHRNTDPVPLTQPDGPPSDGFDLAALEALEADDPQYAASIHVAGRAPVAGICRLQPNSEAPPPPTPRQQVVPANGDPHRHLAIPADESDTTALVLRLPDVENGHCDIPLGELQPTPRDDARADADTAIDAADTLLLPVLVLCHTDASLDPAHAEPPRPGRLYVFRDGYLWRELEVTNEAGLRDIDLLVHAGRPGHERRASTVVQLTLLLPHRVGGVESAFAIAYSETPWSWSRINSLGGMHPDDPRLAGRAQLLPSGTQLEGADERRAQRLQGFALDSLADAITPQPAREGFAAIEASADAPSDDEYLNDLRCPHTPAIYLHDPLGIATTLIARIGEAQEALTEQLEAIAEHPHYASAVLINRLCFDEALWDYRATRRGTRYDDRSEEARQARNLGRLMRRDYVTEDILQTAERARLQTELRDARDQLVALWQGQLPDNSGAIRDHSPDWISLEAALEDCAWLESGPRLLLYQQLITHLAPLLLAVADVDMGLDDVAIEDANLERPGLEIAARLRRSDDPLHRMAFPNADALAAARHGEPPPTTRNRPPRDTPWCRAEDIAAAFGRGSGDFALTPELRTLRDERENMLAALFGLLATLWRQTGETDPGPLLGTLLGLGKLAGNPAFEGAELVAARTPLTGKRIIGAEHLDFDAEDTAEARHRTCFWGPRLYNPHTGEINADDLTLAQARATEAENPGRINDPRLFDAPRWFWAEERGGTFETRGAVITMGVAAASAAGTALANRPPGPLPGGLSPVASSLLQTGAASVASAILLPIMLVNTWGATASFLTRLDEPGSLSRAGYAFSSLAGSSLTALAAASEIFTKERVGTMLTNQIPGRTGVALGRFATGSFRSGRLERVPYTTAAGAFVAAGQGLLAFGSAAERARAGNHGAAAFYTAHGVSMLTFGGASVIEAKLIARGALAGFLSLGPKGWAMLAVGTLLGVAARHFTDTPLEAWARHGPFAARRDGRHDADTGASVPRGDLAEFDADACHRALVQTLATPAVRLYRDPGRTVAGTPIVTMKVALPMPLPDGERLEWLCTQTVETWEREPEQPAARQVVFDGRKYPEKAIAPVDWEPIVDPDTGQALGMRYYFDSTPQIPGRLLGGEVWWQAKIRLRLATDGTLPPAGEGANSTESTKPQEVDRSDSGWIHAPAITFRYRSGKPL</sequence>
<proteinExistence type="predicted"/>
<reference evidence="2" key="1">
    <citation type="submission" date="2022-03" db="EMBL/GenBank/DDBJ databases">
        <title>Genomic Encyclopedia of Type Strains, Phase III (KMG-III): the genomes of soil and plant-associated and newly described type strains.</title>
        <authorList>
            <person name="Whitman W."/>
        </authorList>
    </citation>
    <scope>NUCLEOTIDE SEQUENCE</scope>
    <source>
        <strain evidence="2">ANL 6-2</strain>
    </source>
</reference>
<keyword evidence="3" id="KW-1185">Reference proteome</keyword>
<feature type="region of interest" description="Disordered" evidence="1">
    <location>
        <begin position="670"/>
        <end position="689"/>
    </location>
</feature>
<dbReference type="CDD" id="cd20705">
    <property type="entry name" value="MIX_I"/>
    <property type="match status" value="1"/>
</dbReference>
<feature type="region of interest" description="Disordered" evidence="1">
    <location>
        <begin position="1261"/>
        <end position="1285"/>
    </location>
</feature>
<evidence type="ECO:0000313" key="3">
    <source>
        <dbReference type="Proteomes" id="UP001205843"/>
    </source>
</evidence>
<organism evidence="2 3">
    <name type="scientific">Natronocella acetinitrilica</name>
    <dbReference type="NCBI Taxonomy" id="414046"/>
    <lineage>
        <taxon>Bacteria</taxon>
        <taxon>Pseudomonadati</taxon>
        <taxon>Pseudomonadota</taxon>
        <taxon>Gammaproteobacteria</taxon>
        <taxon>Chromatiales</taxon>
        <taxon>Ectothiorhodospiraceae</taxon>
        <taxon>Natronocella</taxon>
    </lineage>
</organism>
<dbReference type="Proteomes" id="UP001205843">
    <property type="component" value="Unassembled WGS sequence"/>
</dbReference>
<protein>
    <recommendedName>
        <fullName evidence="4">DUF4150 domain-containing protein</fullName>
    </recommendedName>
</protein>
<accession>A0AAE3G076</accession>
<evidence type="ECO:0000313" key="2">
    <source>
        <dbReference type="EMBL" id="MCP1672930.1"/>
    </source>
</evidence>
<dbReference type="Pfam" id="PF13665">
    <property type="entry name" value="Tox-PAAR-like"/>
    <property type="match status" value="1"/>
</dbReference>
<comment type="caution">
    <text evidence="2">The sequence shown here is derived from an EMBL/GenBank/DDBJ whole genome shotgun (WGS) entry which is preliminary data.</text>
</comment>
<dbReference type="RefSeq" id="WP_253472455.1">
    <property type="nucleotide sequence ID" value="NZ_JALJXV010000001.1"/>
</dbReference>
<feature type="region of interest" description="Disordered" evidence="1">
    <location>
        <begin position="1"/>
        <end position="20"/>
    </location>
</feature>